<keyword evidence="2" id="KW-0503">Monooxygenase</keyword>
<keyword evidence="2" id="KW-0560">Oxidoreductase</keyword>
<dbReference type="InterPro" id="IPR001128">
    <property type="entry name" value="Cyt_P450"/>
</dbReference>
<dbReference type="PRINTS" id="PR00385">
    <property type="entry name" value="P450"/>
</dbReference>
<dbReference type="Proteomes" id="UP000592820">
    <property type="component" value="Unassembled WGS sequence"/>
</dbReference>
<dbReference type="SUPFAM" id="SSF48264">
    <property type="entry name" value="Cytochrome P450"/>
    <property type="match status" value="1"/>
</dbReference>
<dbReference type="InterPro" id="IPR002397">
    <property type="entry name" value="Cyt_P450_B"/>
</dbReference>
<keyword evidence="2" id="KW-0479">Metal-binding</keyword>
<sequence length="176" mass="19670">MMVNGIFGGLDTVASTMGFAVLYLARNAAHRRQLAEHPELAGNAVEELLRMFAPSSTGRVMTRDFEYKGVRFKAGDRVYVRPLLHGMDERKFKCPMHADFARANASQHAAFGNGPHRCAGALLARSEIRVFLEEWFKRIPDFSLDPHGKISFEAGMVNCVTRVSLLWDSDAKRAVN</sequence>
<dbReference type="GO" id="GO:0016705">
    <property type="term" value="F:oxidoreductase activity, acting on paired donors, with incorporation or reduction of molecular oxygen"/>
    <property type="evidence" value="ECO:0007669"/>
    <property type="project" value="InterPro"/>
</dbReference>
<name>A0A7W8P2H3_9BURK</name>
<dbReference type="PANTHER" id="PTHR46696">
    <property type="entry name" value="P450, PUTATIVE (EUROFUNG)-RELATED"/>
    <property type="match status" value="1"/>
</dbReference>
<evidence type="ECO:0000256" key="1">
    <source>
        <dbReference type="ARBA" id="ARBA00010617"/>
    </source>
</evidence>
<dbReference type="GO" id="GO:0020037">
    <property type="term" value="F:heme binding"/>
    <property type="evidence" value="ECO:0007669"/>
    <property type="project" value="InterPro"/>
</dbReference>
<dbReference type="EMBL" id="JACHDE010000007">
    <property type="protein sequence ID" value="MBB5402329.1"/>
    <property type="molecule type" value="Genomic_DNA"/>
</dbReference>
<reference evidence="3 4" key="1">
    <citation type="submission" date="2020-08" db="EMBL/GenBank/DDBJ databases">
        <title>Genomic Encyclopedia of Type Strains, Phase IV (KMG-V): Genome sequencing to study the core and pangenomes of soil and plant-associated prokaryotes.</title>
        <authorList>
            <person name="Whitman W."/>
        </authorList>
    </citation>
    <scope>NUCLEOTIDE SEQUENCE [LARGE SCALE GENOMIC DNA]</scope>
    <source>
        <strain evidence="3 4">JPY162</strain>
    </source>
</reference>
<evidence type="ECO:0000256" key="2">
    <source>
        <dbReference type="RuleBase" id="RU000461"/>
    </source>
</evidence>
<dbReference type="PROSITE" id="PS00086">
    <property type="entry name" value="CYTOCHROME_P450"/>
    <property type="match status" value="1"/>
</dbReference>
<organism evidence="3 4">
    <name type="scientific">Paraburkholderia youngii</name>
    <dbReference type="NCBI Taxonomy" id="2782701"/>
    <lineage>
        <taxon>Bacteria</taxon>
        <taxon>Pseudomonadati</taxon>
        <taxon>Pseudomonadota</taxon>
        <taxon>Betaproteobacteria</taxon>
        <taxon>Burkholderiales</taxon>
        <taxon>Burkholderiaceae</taxon>
        <taxon>Paraburkholderia</taxon>
    </lineage>
</organism>
<dbReference type="AlphaFoldDB" id="A0A7W8P2H3"/>
<dbReference type="Pfam" id="PF00067">
    <property type="entry name" value="p450"/>
    <property type="match status" value="1"/>
</dbReference>
<dbReference type="PRINTS" id="PR00359">
    <property type="entry name" value="BP450"/>
</dbReference>
<gene>
    <name evidence="3" type="ORF">HDG41_004415</name>
</gene>
<evidence type="ECO:0000313" key="3">
    <source>
        <dbReference type="EMBL" id="MBB5402329.1"/>
    </source>
</evidence>
<dbReference type="Gene3D" id="1.10.630.10">
    <property type="entry name" value="Cytochrome P450"/>
    <property type="match status" value="1"/>
</dbReference>
<keyword evidence="2" id="KW-0408">Iron</keyword>
<proteinExistence type="inferred from homology"/>
<dbReference type="PANTHER" id="PTHR46696:SF6">
    <property type="entry name" value="P450, PUTATIVE (EUROFUNG)-RELATED"/>
    <property type="match status" value="1"/>
</dbReference>
<evidence type="ECO:0000313" key="4">
    <source>
        <dbReference type="Proteomes" id="UP000592820"/>
    </source>
</evidence>
<accession>A0A7W8P2H3</accession>
<dbReference type="GO" id="GO:0005506">
    <property type="term" value="F:iron ion binding"/>
    <property type="evidence" value="ECO:0007669"/>
    <property type="project" value="InterPro"/>
</dbReference>
<dbReference type="GO" id="GO:0004497">
    <property type="term" value="F:monooxygenase activity"/>
    <property type="evidence" value="ECO:0007669"/>
    <property type="project" value="UniProtKB-KW"/>
</dbReference>
<comment type="caution">
    <text evidence="3">The sequence shown here is derived from an EMBL/GenBank/DDBJ whole genome shotgun (WGS) entry which is preliminary data.</text>
</comment>
<keyword evidence="2" id="KW-0349">Heme</keyword>
<dbReference type="InterPro" id="IPR017972">
    <property type="entry name" value="Cyt_P450_CS"/>
</dbReference>
<comment type="similarity">
    <text evidence="1 2">Belongs to the cytochrome P450 family.</text>
</comment>
<protein>
    <submittedName>
        <fullName evidence="3">Cytochrome P450</fullName>
    </submittedName>
</protein>
<dbReference type="InterPro" id="IPR036396">
    <property type="entry name" value="Cyt_P450_sf"/>
</dbReference>